<dbReference type="SUPFAM" id="SSF53850">
    <property type="entry name" value="Periplasmic binding protein-like II"/>
    <property type="match status" value="1"/>
</dbReference>
<accession>S0KNS3</accession>
<evidence type="ECO:0000259" key="3">
    <source>
        <dbReference type="SMART" id="SM00062"/>
    </source>
</evidence>
<evidence type="ECO:0000313" key="5">
    <source>
        <dbReference type="Proteomes" id="UP000014127"/>
    </source>
</evidence>
<keyword evidence="5" id="KW-1185">Reference proteome</keyword>
<evidence type="ECO:0000256" key="1">
    <source>
        <dbReference type="ARBA" id="ARBA00022729"/>
    </source>
</evidence>
<feature type="signal peptide" evidence="2">
    <location>
        <begin position="1"/>
        <end position="20"/>
    </location>
</feature>
<dbReference type="SMART" id="SM00062">
    <property type="entry name" value="PBPb"/>
    <property type="match status" value="1"/>
</dbReference>
<evidence type="ECO:0000313" key="4">
    <source>
        <dbReference type="EMBL" id="EOT40841.1"/>
    </source>
</evidence>
<dbReference type="STRING" id="44009.RV01_GL000912"/>
<organism evidence="4 5">
    <name type="scientific">Enterococcus dispar ATCC 51266</name>
    <dbReference type="NCBI Taxonomy" id="1139219"/>
    <lineage>
        <taxon>Bacteria</taxon>
        <taxon>Bacillati</taxon>
        <taxon>Bacillota</taxon>
        <taxon>Bacilli</taxon>
        <taxon>Lactobacillales</taxon>
        <taxon>Enterococcaceae</taxon>
        <taxon>Enterococcus</taxon>
    </lineage>
</organism>
<proteinExistence type="predicted"/>
<name>S0KNS3_9ENTE</name>
<dbReference type="PANTHER" id="PTHR35936">
    <property type="entry name" value="MEMBRANE-BOUND LYTIC MUREIN TRANSGLYCOSYLASE F"/>
    <property type="match status" value="1"/>
</dbReference>
<dbReference type="CDD" id="cd00996">
    <property type="entry name" value="PBP2_AatB_like"/>
    <property type="match status" value="1"/>
</dbReference>
<dbReference type="EMBL" id="AHYR01000006">
    <property type="protein sequence ID" value="EOT40841.1"/>
    <property type="molecule type" value="Genomic_DNA"/>
</dbReference>
<dbReference type="PROSITE" id="PS51257">
    <property type="entry name" value="PROKAR_LIPOPROTEIN"/>
    <property type="match status" value="1"/>
</dbReference>
<dbReference type="InterPro" id="IPR001638">
    <property type="entry name" value="Solute-binding_3/MltF_N"/>
</dbReference>
<dbReference type="PATRIC" id="fig|1139219.3.peg.1716"/>
<dbReference type="OrthoDB" id="9775197at2"/>
<keyword evidence="1 2" id="KW-0732">Signal</keyword>
<sequence>MKLKKWGTLLTVVASLGVLVACGNKEENPKTKANEVPKEVVVGLDDTFVPMGFKDKAGKLVGFDIDLAKAVFKETGQKVKFQSIDWSMKETELDNGTIDVIWNGYSKTAEREKKVLFSDTYMENDQVLVTPKKSKITTFKGMKGKILGAQEGSSGYDLFTKQPEVLKDSVADNDAVLYASFNEGFIDLENGRIDGLLIDKVYADYYLTQKNQLNDYNIIKGPFENEDYAVGIRKNDQALAEKINAALKTIQENGEFKKISEKWFGEDVSPK</sequence>
<dbReference type="AlphaFoldDB" id="S0KNS3"/>
<gene>
    <name evidence="4" type="ORF">OMK_01757</name>
</gene>
<feature type="chain" id="PRO_5039023009" evidence="2">
    <location>
        <begin position="21"/>
        <end position="271"/>
    </location>
</feature>
<dbReference type="PANTHER" id="PTHR35936:SF34">
    <property type="entry name" value="ABC TRANSPORTER EXTRACELLULAR-BINDING PROTEIN YCKB-RELATED"/>
    <property type="match status" value="1"/>
</dbReference>
<dbReference type="Proteomes" id="UP000014127">
    <property type="component" value="Unassembled WGS sequence"/>
</dbReference>
<reference evidence="4 5" key="1">
    <citation type="submission" date="2013-03" db="EMBL/GenBank/DDBJ databases">
        <title>The Genome Sequence of Enterococcus dispar ATCC_51266 (Illumina only assembly).</title>
        <authorList>
            <consortium name="The Broad Institute Genomics Platform"/>
            <consortium name="The Broad Institute Genome Sequencing Center for Infectious Disease"/>
            <person name="Earl A."/>
            <person name="Russ C."/>
            <person name="Gilmore M."/>
            <person name="Surin D."/>
            <person name="Walker B."/>
            <person name="Young S."/>
            <person name="Zeng Q."/>
            <person name="Gargeya S."/>
            <person name="Fitzgerald M."/>
            <person name="Haas B."/>
            <person name="Abouelleil A."/>
            <person name="Allen A.W."/>
            <person name="Alvarado L."/>
            <person name="Arachchi H.M."/>
            <person name="Berlin A.M."/>
            <person name="Chapman S.B."/>
            <person name="Gainer-Dewar J."/>
            <person name="Goldberg J."/>
            <person name="Griggs A."/>
            <person name="Gujja S."/>
            <person name="Hansen M."/>
            <person name="Howarth C."/>
            <person name="Imamovic A."/>
            <person name="Ireland A."/>
            <person name="Larimer J."/>
            <person name="McCowan C."/>
            <person name="Murphy C."/>
            <person name="Pearson M."/>
            <person name="Poon T.W."/>
            <person name="Priest M."/>
            <person name="Roberts A."/>
            <person name="Saif S."/>
            <person name="Shea T."/>
            <person name="Sisk P."/>
            <person name="Sykes S."/>
            <person name="Wortman J."/>
            <person name="Nusbaum C."/>
            <person name="Birren B."/>
        </authorList>
    </citation>
    <scope>NUCLEOTIDE SEQUENCE [LARGE SCALE GENOMIC DNA]</scope>
    <source>
        <strain evidence="4 5">ATCC 51266</strain>
    </source>
</reference>
<comment type="caution">
    <text evidence="4">The sequence shown here is derived from an EMBL/GenBank/DDBJ whole genome shotgun (WGS) entry which is preliminary data.</text>
</comment>
<protein>
    <submittedName>
        <fullName evidence="4">Extracellular solute-binding protein</fullName>
    </submittedName>
</protein>
<dbReference type="Pfam" id="PF00497">
    <property type="entry name" value="SBP_bac_3"/>
    <property type="match status" value="1"/>
</dbReference>
<dbReference type="HOGENOM" id="CLU_019602_18_2_9"/>
<feature type="domain" description="Solute-binding protein family 3/N-terminal" evidence="3">
    <location>
        <begin position="39"/>
        <end position="267"/>
    </location>
</feature>
<evidence type="ECO:0000256" key="2">
    <source>
        <dbReference type="SAM" id="SignalP"/>
    </source>
</evidence>
<dbReference type="eggNOG" id="COG0834">
    <property type="taxonomic scope" value="Bacteria"/>
</dbReference>
<dbReference type="Gene3D" id="3.40.190.10">
    <property type="entry name" value="Periplasmic binding protein-like II"/>
    <property type="match status" value="2"/>
</dbReference>